<dbReference type="EMBL" id="FNVR01000002">
    <property type="protein sequence ID" value="SEF57322.1"/>
    <property type="molecule type" value="Genomic_DNA"/>
</dbReference>
<dbReference type="Proteomes" id="UP000236736">
    <property type="component" value="Unassembled WGS sequence"/>
</dbReference>
<dbReference type="AlphaFoldDB" id="A0A1H5T359"/>
<evidence type="ECO:0000313" key="3">
    <source>
        <dbReference type="Proteomes" id="UP000236736"/>
    </source>
</evidence>
<keyword evidence="3" id="KW-1185">Reference proteome</keyword>
<dbReference type="OrthoDB" id="1098580at2"/>
<reference evidence="3" key="1">
    <citation type="submission" date="2016-10" db="EMBL/GenBank/DDBJ databases">
        <authorList>
            <person name="Varghese N."/>
            <person name="Submissions S."/>
        </authorList>
    </citation>
    <scope>NUCLEOTIDE SEQUENCE [LARGE SCALE GENOMIC DNA]</scope>
    <source>
        <strain evidence="3">DSM 17298</strain>
    </source>
</reference>
<name>A0A1H5T359_9BACT</name>
<dbReference type="STRING" id="1120964.GCA_001313265_04085"/>
<proteinExistence type="predicted"/>
<evidence type="ECO:0008006" key="4">
    <source>
        <dbReference type="Google" id="ProtNLM"/>
    </source>
</evidence>
<evidence type="ECO:0000313" key="2">
    <source>
        <dbReference type="EMBL" id="SEF57322.1"/>
    </source>
</evidence>
<organism evidence="2 3">
    <name type="scientific">Algoriphagus boritolerans DSM 17298 = JCM 18970</name>
    <dbReference type="NCBI Taxonomy" id="1120964"/>
    <lineage>
        <taxon>Bacteria</taxon>
        <taxon>Pseudomonadati</taxon>
        <taxon>Bacteroidota</taxon>
        <taxon>Cytophagia</taxon>
        <taxon>Cytophagales</taxon>
        <taxon>Cyclobacteriaceae</taxon>
        <taxon>Algoriphagus</taxon>
    </lineage>
</organism>
<feature type="chain" id="PRO_5009284574" description="Outer membrane protein beta-barrel domain-containing protein" evidence="1">
    <location>
        <begin position="26"/>
        <end position="182"/>
    </location>
</feature>
<protein>
    <recommendedName>
        <fullName evidence="4">Outer membrane protein beta-barrel domain-containing protein</fullName>
    </recommendedName>
</protein>
<gene>
    <name evidence="2" type="ORF">SAMN03080598_00668</name>
</gene>
<evidence type="ECO:0000256" key="1">
    <source>
        <dbReference type="SAM" id="SignalP"/>
    </source>
</evidence>
<dbReference type="RefSeq" id="WP_103923377.1">
    <property type="nucleotide sequence ID" value="NZ_FNVR01000002.1"/>
</dbReference>
<feature type="signal peptide" evidence="1">
    <location>
        <begin position="1"/>
        <end position="25"/>
    </location>
</feature>
<accession>A0A1H5T359</accession>
<keyword evidence="1" id="KW-0732">Signal</keyword>
<sequence length="182" mass="20874">MSLWKSKWMIMALFGLFFVSNQSFAQREIYGDSTSFKDRLYYGGNFGFEFGVLTLIDVSPLVGVMITPKLSGGLGGTFQYYDDNRFQGGQGTSYGGRVFGRYNILPNIFTHIEYESINWNAYNYFLEDFRRTWTNALFVGVGYFAPFGSRGGANFTFLYNLLHDNRNSYYAEPYAIRVGFVL</sequence>